<feature type="compositionally biased region" description="Basic and acidic residues" evidence="10">
    <location>
        <begin position="358"/>
        <end position="368"/>
    </location>
</feature>
<dbReference type="GO" id="GO:0061015">
    <property type="term" value="P:snRNA import into nucleus"/>
    <property type="evidence" value="ECO:0007669"/>
    <property type="project" value="InterPro"/>
</dbReference>
<reference evidence="13" key="1">
    <citation type="submission" date="2021-07" db="EMBL/GenBank/DDBJ databases">
        <authorList>
            <person name="Catto M.A."/>
            <person name="Jacobson A."/>
            <person name="Kennedy G."/>
            <person name="Labadie P."/>
            <person name="Hunt B.G."/>
            <person name="Srinivasan R."/>
        </authorList>
    </citation>
    <scope>NUCLEOTIDE SEQUENCE</scope>
    <source>
        <strain evidence="13">PL_HMW_Pooled</strain>
        <tissue evidence="13">Head</tissue>
    </source>
</reference>
<feature type="domain" description="Snurportin-1 m3G cap-binding" evidence="12">
    <location>
        <begin position="112"/>
        <end position="303"/>
    </location>
</feature>
<dbReference type="InterPro" id="IPR047857">
    <property type="entry name" value="Snurportin1_C"/>
</dbReference>
<comment type="caution">
    <text evidence="13">The sequence shown here is derived from an EMBL/GenBank/DDBJ whole genome shotgun (WGS) entry which is preliminary data.</text>
</comment>
<proteinExistence type="inferred from homology"/>
<comment type="function">
    <text evidence="1">Functions as an U snRNP-specific nuclear import adapter. Involved in the trimethylguanosine (m3G)-cap-dependent nuclear import of U snRNPs. Binds specifically to the terminal m3G-cap U snRNAs.</text>
</comment>
<keyword evidence="9" id="KW-0539">Nucleus</keyword>
<evidence type="ECO:0000259" key="11">
    <source>
        <dbReference type="Pfam" id="PF11538"/>
    </source>
</evidence>
<sequence>MAVSMDQLVASLDTHCDVAANPFDTNRPHPRLSEYANLREPASLMGDQEKRRIEYLKRQKSKREKLVNLQRQLLDEPKEKEHGQNAEDKFPLNEGVKKAIRSEQKKWTFTNQLMLSEWLVDIPPDLEDNWLLKPCPKGRRMLVVAHEGFTKAYSKAGHTVASFSSALPNGNSLSPRGITILDCIWNWENRTYFVLDVLAWNNIVLLDCEVESFKSLASTEFRFFWIKTKFEEYPEAQSHTDKNRYAFLPLPSYECKENLLTELMSHKPLFFEGKDPGLDGLLFYHKENLYEHGSTPLVTWLKPFMMEDVLRIKVHPGYIDERPAGYCSQAGYIKDFEEAALAKKAKSKRKGFRHRRAKQDGQKENKMDCLDENSTVREAEDTTSFVQEKGVLENKMDFVDEETT</sequence>
<keyword evidence="7" id="KW-0963">Cytoplasm</keyword>
<feature type="region of interest" description="Disordered" evidence="10">
    <location>
        <begin position="348"/>
        <end position="368"/>
    </location>
</feature>
<dbReference type="PANTHER" id="PTHR13403:SF6">
    <property type="entry name" value="SNURPORTIN-1"/>
    <property type="match status" value="1"/>
</dbReference>
<evidence type="ECO:0000256" key="6">
    <source>
        <dbReference type="ARBA" id="ARBA00022448"/>
    </source>
</evidence>
<evidence type="ECO:0000313" key="14">
    <source>
        <dbReference type="Proteomes" id="UP001219518"/>
    </source>
</evidence>
<comment type="subcellular location">
    <subcellularLocation>
        <location evidence="3">Cytoplasm</location>
    </subcellularLocation>
    <subcellularLocation>
        <location evidence="2">Nucleus</location>
    </subcellularLocation>
</comment>
<organism evidence="13 14">
    <name type="scientific">Frankliniella fusca</name>
    <dbReference type="NCBI Taxonomy" id="407009"/>
    <lineage>
        <taxon>Eukaryota</taxon>
        <taxon>Metazoa</taxon>
        <taxon>Ecdysozoa</taxon>
        <taxon>Arthropoda</taxon>
        <taxon>Hexapoda</taxon>
        <taxon>Insecta</taxon>
        <taxon>Pterygota</taxon>
        <taxon>Neoptera</taxon>
        <taxon>Paraneoptera</taxon>
        <taxon>Thysanoptera</taxon>
        <taxon>Terebrantia</taxon>
        <taxon>Thripoidea</taxon>
        <taxon>Thripidae</taxon>
        <taxon>Frankliniella</taxon>
    </lineage>
</organism>
<protein>
    <recommendedName>
        <fullName evidence="5">Snurportin-1</fullName>
    </recommendedName>
</protein>
<dbReference type="Proteomes" id="UP001219518">
    <property type="component" value="Unassembled WGS sequence"/>
</dbReference>
<dbReference type="Pfam" id="PF21974">
    <property type="entry name" value="SPN1_m3Gcap_bd"/>
    <property type="match status" value="1"/>
</dbReference>
<evidence type="ECO:0000259" key="12">
    <source>
        <dbReference type="Pfam" id="PF21974"/>
    </source>
</evidence>
<evidence type="ECO:0000256" key="2">
    <source>
        <dbReference type="ARBA" id="ARBA00004123"/>
    </source>
</evidence>
<keyword evidence="8" id="KW-0694">RNA-binding</keyword>
<dbReference type="Gene3D" id="3.30.470.30">
    <property type="entry name" value="DNA ligase/mRNA capping enzyme"/>
    <property type="match status" value="1"/>
</dbReference>
<evidence type="ECO:0000256" key="10">
    <source>
        <dbReference type="SAM" id="MobiDB-lite"/>
    </source>
</evidence>
<dbReference type="CDD" id="cd09232">
    <property type="entry name" value="Snurportin-1_C"/>
    <property type="match status" value="1"/>
</dbReference>
<dbReference type="SUPFAM" id="SSF56091">
    <property type="entry name" value="DNA ligase/mRNA capping enzyme, catalytic domain"/>
    <property type="match status" value="1"/>
</dbReference>
<keyword evidence="6" id="KW-0813">Transport</keyword>
<evidence type="ECO:0000256" key="9">
    <source>
        <dbReference type="ARBA" id="ARBA00023242"/>
    </source>
</evidence>
<dbReference type="AlphaFoldDB" id="A0AAE1HPY4"/>
<evidence type="ECO:0000256" key="8">
    <source>
        <dbReference type="ARBA" id="ARBA00022884"/>
    </source>
</evidence>
<dbReference type="InterPro" id="IPR017336">
    <property type="entry name" value="Snurportin-1"/>
</dbReference>
<gene>
    <name evidence="13" type="ORF">KUF71_013568</name>
</gene>
<evidence type="ECO:0000256" key="4">
    <source>
        <dbReference type="ARBA" id="ARBA00007540"/>
    </source>
</evidence>
<feature type="compositionally biased region" description="Basic residues" evidence="10">
    <location>
        <begin position="348"/>
        <end position="357"/>
    </location>
</feature>
<dbReference type="GO" id="GO:0005634">
    <property type="term" value="C:nucleus"/>
    <property type="evidence" value="ECO:0007669"/>
    <property type="project" value="UniProtKB-SubCell"/>
</dbReference>
<evidence type="ECO:0000256" key="1">
    <source>
        <dbReference type="ARBA" id="ARBA00003975"/>
    </source>
</evidence>
<comment type="similarity">
    <text evidence="4">Belongs to the snurportin family.</text>
</comment>
<evidence type="ECO:0000313" key="13">
    <source>
        <dbReference type="EMBL" id="KAK3925361.1"/>
    </source>
</evidence>
<dbReference type="Pfam" id="PF11538">
    <property type="entry name" value="Snurportin1"/>
    <property type="match status" value="1"/>
</dbReference>
<accession>A0AAE1HPY4</accession>
<keyword evidence="14" id="KW-1185">Reference proteome</keyword>
<dbReference type="InterPro" id="IPR024721">
    <property type="entry name" value="Snurportin-1_N"/>
</dbReference>
<dbReference type="GO" id="GO:0003723">
    <property type="term" value="F:RNA binding"/>
    <property type="evidence" value="ECO:0007669"/>
    <property type="project" value="UniProtKB-KW"/>
</dbReference>
<name>A0AAE1HPY4_9NEOP</name>
<evidence type="ECO:0000256" key="3">
    <source>
        <dbReference type="ARBA" id="ARBA00004496"/>
    </source>
</evidence>
<evidence type="ECO:0000256" key="5">
    <source>
        <dbReference type="ARBA" id="ARBA00016034"/>
    </source>
</evidence>
<feature type="domain" description="Snurportin-1 N-terminal" evidence="11">
    <location>
        <begin position="29"/>
        <end position="71"/>
    </location>
</feature>
<dbReference type="PANTHER" id="PTHR13403">
    <property type="entry name" value="SNURPORTIN1 RNUT1 PROTEIN RNA, U TRANSPORTER 1"/>
    <property type="match status" value="1"/>
</dbReference>
<reference evidence="13" key="2">
    <citation type="journal article" date="2023" name="BMC Genomics">
        <title>Pest status, molecular evolution, and epigenetic factors derived from the genome assembly of Frankliniella fusca, a thysanopteran phytovirus vector.</title>
        <authorList>
            <person name="Catto M.A."/>
            <person name="Labadie P.E."/>
            <person name="Jacobson A.L."/>
            <person name="Kennedy G.G."/>
            <person name="Srinivasan R."/>
            <person name="Hunt B.G."/>
        </authorList>
    </citation>
    <scope>NUCLEOTIDE SEQUENCE</scope>
    <source>
        <strain evidence="13">PL_HMW_Pooled</strain>
    </source>
</reference>
<dbReference type="EMBL" id="JAHWGI010001227">
    <property type="protein sequence ID" value="KAK3925361.1"/>
    <property type="molecule type" value="Genomic_DNA"/>
</dbReference>
<dbReference type="GO" id="GO:0005737">
    <property type="term" value="C:cytoplasm"/>
    <property type="evidence" value="ECO:0007669"/>
    <property type="project" value="UniProtKB-SubCell"/>
</dbReference>
<evidence type="ECO:0000256" key="7">
    <source>
        <dbReference type="ARBA" id="ARBA00022490"/>
    </source>
</evidence>